<evidence type="ECO:0000256" key="1">
    <source>
        <dbReference type="ARBA" id="ARBA00000085"/>
    </source>
</evidence>
<dbReference type="InterPro" id="IPR029016">
    <property type="entry name" value="GAF-like_dom_sf"/>
</dbReference>
<evidence type="ECO:0000259" key="13">
    <source>
        <dbReference type="PROSITE" id="PS50110"/>
    </source>
</evidence>
<dbReference type="Pfam" id="PF00512">
    <property type="entry name" value="HisKA"/>
    <property type="match status" value="1"/>
</dbReference>
<dbReference type="Gene3D" id="3.40.50.2300">
    <property type="match status" value="1"/>
</dbReference>
<name>A0A5C8NT46_9BURK</name>
<dbReference type="CDD" id="cd17546">
    <property type="entry name" value="REC_hyHK_CKI1_RcsC-like"/>
    <property type="match status" value="1"/>
</dbReference>
<evidence type="ECO:0000256" key="6">
    <source>
        <dbReference type="ARBA" id="ARBA00022692"/>
    </source>
</evidence>
<dbReference type="GO" id="GO:0009927">
    <property type="term" value="F:histidine phosphotransfer kinase activity"/>
    <property type="evidence" value="ECO:0007669"/>
    <property type="project" value="TreeGrafter"/>
</dbReference>
<keyword evidence="4 10" id="KW-0597">Phosphoprotein</keyword>
<evidence type="ECO:0000259" key="14">
    <source>
        <dbReference type="PROSITE" id="PS50839"/>
    </source>
</evidence>
<feature type="domain" description="Response regulatory" evidence="13">
    <location>
        <begin position="779"/>
        <end position="904"/>
    </location>
</feature>
<dbReference type="GO" id="GO:0005886">
    <property type="term" value="C:plasma membrane"/>
    <property type="evidence" value="ECO:0007669"/>
    <property type="project" value="UniProtKB-SubCell"/>
</dbReference>
<dbReference type="InterPro" id="IPR003594">
    <property type="entry name" value="HATPase_dom"/>
</dbReference>
<accession>A0A5C8NT46</accession>
<dbReference type="PROSITE" id="PS50110">
    <property type="entry name" value="RESPONSE_REGULATORY"/>
    <property type="match status" value="1"/>
</dbReference>
<evidence type="ECO:0000313" key="16">
    <source>
        <dbReference type="Proteomes" id="UP000321548"/>
    </source>
</evidence>
<evidence type="ECO:0000256" key="2">
    <source>
        <dbReference type="ARBA" id="ARBA00004429"/>
    </source>
</evidence>
<dbReference type="InterPro" id="IPR006189">
    <property type="entry name" value="CHASE_dom"/>
</dbReference>
<dbReference type="Pfam" id="PF02518">
    <property type="entry name" value="HATPase_c"/>
    <property type="match status" value="1"/>
</dbReference>
<protein>
    <recommendedName>
        <fullName evidence="3">histidine kinase</fullName>
        <ecNumber evidence="3">2.7.13.3</ecNumber>
    </recommendedName>
</protein>
<dbReference type="Gene3D" id="1.10.287.130">
    <property type="match status" value="1"/>
</dbReference>
<dbReference type="Proteomes" id="UP000321548">
    <property type="component" value="Unassembled WGS sequence"/>
</dbReference>
<keyword evidence="16" id="KW-1185">Reference proteome</keyword>
<dbReference type="InterPro" id="IPR005467">
    <property type="entry name" value="His_kinase_dom"/>
</dbReference>
<dbReference type="PRINTS" id="PR00344">
    <property type="entry name" value="BCTRLSENSOR"/>
</dbReference>
<evidence type="ECO:0000256" key="10">
    <source>
        <dbReference type="PROSITE-ProRule" id="PRU00169"/>
    </source>
</evidence>
<dbReference type="SUPFAM" id="SSF52172">
    <property type="entry name" value="CheY-like"/>
    <property type="match status" value="1"/>
</dbReference>
<dbReference type="SMART" id="SM00387">
    <property type="entry name" value="HATPase_c"/>
    <property type="match status" value="1"/>
</dbReference>
<feature type="domain" description="Histidine kinase" evidence="12">
    <location>
        <begin position="539"/>
        <end position="756"/>
    </location>
</feature>
<dbReference type="InterPro" id="IPR001789">
    <property type="entry name" value="Sig_transdc_resp-reg_receiver"/>
</dbReference>
<evidence type="ECO:0000256" key="3">
    <source>
        <dbReference type="ARBA" id="ARBA00012438"/>
    </source>
</evidence>
<reference evidence="15 16" key="1">
    <citation type="submission" date="2019-06" db="EMBL/GenBank/DDBJ databases">
        <title>Quisquiliibacterium sp. nov., isolated from a maize field.</title>
        <authorList>
            <person name="Lin S.-Y."/>
            <person name="Tsai C.-F."/>
            <person name="Young C.-C."/>
        </authorList>
    </citation>
    <scope>NUCLEOTIDE SEQUENCE [LARGE SCALE GENOMIC DNA]</scope>
    <source>
        <strain evidence="15 16">CC-CFT501</strain>
    </source>
</reference>
<dbReference type="GO" id="GO:0000155">
    <property type="term" value="F:phosphorelay sensor kinase activity"/>
    <property type="evidence" value="ECO:0007669"/>
    <property type="project" value="InterPro"/>
</dbReference>
<evidence type="ECO:0000313" key="15">
    <source>
        <dbReference type="EMBL" id="TXL64221.1"/>
    </source>
</evidence>
<evidence type="ECO:0000256" key="7">
    <source>
        <dbReference type="ARBA" id="ARBA00022777"/>
    </source>
</evidence>
<feature type="transmembrane region" description="Helical" evidence="11">
    <location>
        <begin position="306"/>
        <end position="325"/>
    </location>
</feature>
<dbReference type="Gene3D" id="3.30.450.40">
    <property type="match status" value="1"/>
</dbReference>
<dbReference type="InterPro" id="IPR003661">
    <property type="entry name" value="HisK_dim/P_dom"/>
</dbReference>
<keyword evidence="9 11" id="KW-0472">Membrane</keyword>
<comment type="caution">
    <text evidence="15">The sequence shown here is derived from an EMBL/GenBank/DDBJ whole genome shotgun (WGS) entry which is preliminary data.</text>
</comment>
<dbReference type="InterPro" id="IPR042240">
    <property type="entry name" value="CHASE_sf"/>
</dbReference>
<keyword evidence="7" id="KW-0418">Kinase</keyword>
<dbReference type="SMART" id="SM00448">
    <property type="entry name" value="REC"/>
    <property type="match status" value="1"/>
</dbReference>
<dbReference type="Gene3D" id="3.30.565.10">
    <property type="entry name" value="Histidine kinase-like ATPase, C-terminal domain"/>
    <property type="match status" value="1"/>
</dbReference>
<dbReference type="PROSITE" id="PS50839">
    <property type="entry name" value="CHASE"/>
    <property type="match status" value="1"/>
</dbReference>
<evidence type="ECO:0000256" key="9">
    <source>
        <dbReference type="ARBA" id="ARBA00023136"/>
    </source>
</evidence>
<dbReference type="SUPFAM" id="SSF55874">
    <property type="entry name" value="ATPase domain of HSP90 chaperone/DNA topoisomerase II/histidine kinase"/>
    <property type="match status" value="1"/>
</dbReference>
<dbReference type="InterPro" id="IPR036890">
    <property type="entry name" value="HATPase_C_sf"/>
</dbReference>
<dbReference type="InterPro" id="IPR011006">
    <property type="entry name" value="CheY-like_superfamily"/>
</dbReference>
<dbReference type="Gene3D" id="3.30.450.350">
    <property type="entry name" value="CHASE domain"/>
    <property type="match status" value="1"/>
</dbReference>
<gene>
    <name evidence="15" type="ORF">FHP08_14885</name>
</gene>
<organism evidence="15 16">
    <name type="scientific">Zeimonas arvi</name>
    <dbReference type="NCBI Taxonomy" id="2498847"/>
    <lineage>
        <taxon>Bacteria</taxon>
        <taxon>Pseudomonadati</taxon>
        <taxon>Pseudomonadota</taxon>
        <taxon>Betaproteobacteria</taxon>
        <taxon>Burkholderiales</taxon>
        <taxon>Burkholderiaceae</taxon>
        <taxon>Zeimonas</taxon>
    </lineage>
</organism>
<dbReference type="AlphaFoldDB" id="A0A5C8NT46"/>
<dbReference type="CDD" id="cd00075">
    <property type="entry name" value="HATPase"/>
    <property type="match status" value="1"/>
</dbReference>
<evidence type="ECO:0000256" key="4">
    <source>
        <dbReference type="ARBA" id="ARBA00022553"/>
    </source>
</evidence>
<dbReference type="PANTHER" id="PTHR43047">
    <property type="entry name" value="TWO-COMPONENT HISTIDINE PROTEIN KINASE"/>
    <property type="match status" value="1"/>
</dbReference>
<dbReference type="SMART" id="SM01079">
    <property type="entry name" value="CHASE"/>
    <property type="match status" value="1"/>
</dbReference>
<comment type="subcellular location">
    <subcellularLocation>
        <location evidence="2">Cell inner membrane</location>
        <topology evidence="2">Multi-pass membrane protein</topology>
    </subcellularLocation>
</comment>
<keyword evidence="5" id="KW-0808">Transferase</keyword>
<dbReference type="EC" id="2.7.13.3" evidence="3"/>
<dbReference type="InterPro" id="IPR036097">
    <property type="entry name" value="HisK_dim/P_sf"/>
</dbReference>
<evidence type="ECO:0000256" key="8">
    <source>
        <dbReference type="ARBA" id="ARBA00022989"/>
    </source>
</evidence>
<feature type="modified residue" description="4-aspartylphosphate" evidence="10">
    <location>
        <position position="832"/>
    </location>
</feature>
<dbReference type="FunFam" id="3.30.565.10:FF:000006">
    <property type="entry name" value="Sensor histidine kinase WalK"/>
    <property type="match status" value="1"/>
</dbReference>
<dbReference type="PANTHER" id="PTHR43047:SF72">
    <property type="entry name" value="OSMOSENSING HISTIDINE PROTEIN KINASE SLN1"/>
    <property type="match status" value="1"/>
</dbReference>
<dbReference type="InterPro" id="IPR003018">
    <property type="entry name" value="GAF"/>
</dbReference>
<evidence type="ECO:0000259" key="12">
    <source>
        <dbReference type="PROSITE" id="PS50109"/>
    </source>
</evidence>
<dbReference type="EMBL" id="VDUY01000006">
    <property type="protein sequence ID" value="TXL64221.1"/>
    <property type="molecule type" value="Genomic_DNA"/>
</dbReference>
<keyword evidence="8 11" id="KW-1133">Transmembrane helix</keyword>
<dbReference type="InterPro" id="IPR004358">
    <property type="entry name" value="Sig_transdc_His_kin-like_C"/>
</dbReference>
<dbReference type="Pfam" id="PF00072">
    <property type="entry name" value="Response_reg"/>
    <property type="match status" value="1"/>
</dbReference>
<dbReference type="CDD" id="cd00082">
    <property type="entry name" value="HisKA"/>
    <property type="match status" value="1"/>
</dbReference>
<proteinExistence type="predicted"/>
<dbReference type="SUPFAM" id="SSF47384">
    <property type="entry name" value="Homodimeric domain of signal transducing histidine kinase"/>
    <property type="match status" value="1"/>
</dbReference>
<keyword evidence="6 11" id="KW-0812">Transmembrane</keyword>
<sequence>MGKAIAVLALGLGLVVTAAVWTTETQRLAARRDALILERTGALAAQIRQRLVAYEIALRGGASLFAATDNPSRGQWRAYVSALALDSDYPGIQGVAFAVRLAPEQVGALERSVRDEGFADFKVWPAADRQAESAIVYIEPLDAINLRALGYDMSSNAVRREAMQASRDSGKAVLTGPVTLVQDAGDAPRAAVLLYVPLYRHGAPIDSTQSRSRALLGWVYAPFRPGDLMASLDRGAEAILAVRLLDAAPDGTDRLLFADASEHFAHTTGMTPVRVPIEFAGRRWQLEAFPSAGAASVLERRRPWEYLAGGVLISLLLFGVVWSMATTRDRAHALALSMTQALRRANEALDQRVAERTAELVAANERLRALAEAGVVIGGLPDSGARLDHLAEQARRLVDCDCAVLVPGAPGGGAPSLKVARPLTQARRAELVAAAEKWPRPELPGLVLLPWSDGPGPGPGGGPEVLAVPIRVANDAPRGYLYLAHEAGRHFSPEDLAIVRQLMLLAAAAVATAEAAEEERRARLEAEAANRSKDRFLAIVSHELRTPLHAILGWLGVVERRGDRGESLQRALAVIRRNAESQNLLIDDLLDLARVEQGKLQIDREPVDLGEIVDVVCESQRQVARDRRVTLEASAPRGSFVLGDSLRLQQVVGNLLGNALKFTPAAGRIAVSLRREGARQVIEVTDDGQGIEPAMLGRLFEPFRQGDTTSRRRYGGLGLGLALVRHIVELHGGQVSAHSEGEGHGASFTVSLPRLDGSVPRPSAVLPLAAFDGPAPERKLMIVDDHADAREAVAGLLQDEGCTVIEFDSVDAALAWLAARPKTEWPAIVLCDIEMPGRDGYEFLDDLRALEAQRGDAGEPLPVVAITAHAGAADRSRIASRGFVDLVPKPVRLERLLRLIGEAPGRRPAS</sequence>
<feature type="domain" description="CHASE" evidence="14">
    <location>
        <begin position="135"/>
        <end position="287"/>
    </location>
</feature>
<evidence type="ECO:0000256" key="5">
    <source>
        <dbReference type="ARBA" id="ARBA00022679"/>
    </source>
</evidence>
<comment type="catalytic activity">
    <reaction evidence="1">
        <text>ATP + protein L-histidine = ADP + protein N-phospho-L-histidine.</text>
        <dbReference type="EC" id="2.7.13.3"/>
    </reaction>
</comment>
<evidence type="ECO:0000256" key="11">
    <source>
        <dbReference type="SAM" id="Phobius"/>
    </source>
</evidence>
<dbReference type="SMART" id="SM00065">
    <property type="entry name" value="GAF"/>
    <property type="match status" value="1"/>
</dbReference>
<dbReference type="Pfam" id="PF03924">
    <property type="entry name" value="CHASE"/>
    <property type="match status" value="1"/>
</dbReference>
<dbReference type="SMART" id="SM00388">
    <property type="entry name" value="HisKA"/>
    <property type="match status" value="1"/>
</dbReference>
<dbReference type="PROSITE" id="PS50109">
    <property type="entry name" value="HIS_KIN"/>
    <property type="match status" value="1"/>
</dbReference>
<dbReference type="SUPFAM" id="SSF55781">
    <property type="entry name" value="GAF domain-like"/>
    <property type="match status" value="1"/>
</dbReference>